<dbReference type="AlphaFoldDB" id="V6JZV3"/>
<dbReference type="STRING" id="1352936.M878_29115"/>
<proteinExistence type="predicted"/>
<dbReference type="HOGENOM" id="CLU_201275_0_0_11"/>
<comment type="caution">
    <text evidence="1">The sequence shown here is derived from an EMBL/GenBank/DDBJ whole genome shotgun (WGS) entry which is preliminary data.</text>
</comment>
<evidence type="ECO:0000313" key="2">
    <source>
        <dbReference type="Proteomes" id="UP000017984"/>
    </source>
</evidence>
<gene>
    <name evidence="1" type="ORF">M878_29115</name>
</gene>
<name>V6JZV3_STRRC</name>
<keyword evidence="2" id="KW-1185">Reference proteome</keyword>
<dbReference type="PATRIC" id="fig|1352936.5.peg.6073"/>
<sequence>MMGATMKRPQGTGKGADTPWLSAECALALRPGYEDLHDACHQTADVPLPGSLGLLLMRRCPCACHAPVAGGAR</sequence>
<accession>V6JZV3</accession>
<dbReference type="Proteomes" id="UP000017984">
    <property type="component" value="Chromosome"/>
</dbReference>
<organism evidence="1 2">
    <name type="scientific">Streptomyces roseochromogenus subsp. oscitans DS 12.976</name>
    <dbReference type="NCBI Taxonomy" id="1352936"/>
    <lineage>
        <taxon>Bacteria</taxon>
        <taxon>Bacillati</taxon>
        <taxon>Actinomycetota</taxon>
        <taxon>Actinomycetes</taxon>
        <taxon>Kitasatosporales</taxon>
        <taxon>Streptomycetaceae</taxon>
        <taxon>Streptomyces</taxon>
    </lineage>
</organism>
<reference evidence="1 2" key="1">
    <citation type="journal article" date="2014" name="Genome Announc.">
        <title>Draft Genome Sequence of Streptomyces roseochromogenes subsp. oscitans DS 12.976, Producer of the Aminocoumarin Antibiotic Clorobiocin.</title>
        <authorList>
            <person name="Ruckert C."/>
            <person name="Kalinowski J."/>
            <person name="Heide L."/>
            <person name="Apel A.K."/>
        </authorList>
    </citation>
    <scope>NUCLEOTIDE SEQUENCE [LARGE SCALE GENOMIC DNA]</scope>
    <source>
        <strain evidence="1 2">DS 12.976</strain>
    </source>
</reference>
<dbReference type="EMBL" id="AWQX01000249">
    <property type="protein sequence ID" value="EST25407.1"/>
    <property type="molecule type" value="Genomic_DNA"/>
</dbReference>
<evidence type="ECO:0000313" key="1">
    <source>
        <dbReference type="EMBL" id="EST25407.1"/>
    </source>
</evidence>
<protein>
    <submittedName>
        <fullName evidence="1">Uncharacterized protein</fullName>
    </submittedName>
</protein>